<dbReference type="GO" id="GO:0004601">
    <property type="term" value="F:peroxidase activity"/>
    <property type="evidence" value="ECO:0007669"/>
    <property type="project" value="InterPro"/>
</dbReference>
<dbReference type="CDD" id="cd03398">
    <property type="entry name" value="PAP2_haloperoxidase"/>
    <property type="match status" value="1"/>
</dbReference>
<dbReference type="InterPro" id="IPR013424">
    <property type="entry name" value="Ice-binding_C"/>
</dbReference>
<name>K9ZMS6_ANACC</name>
<dbReference type="PANTHER" id="PTHR34599">
    <property type="entry name" value="PEROXIDASE-RELATED"/>
    <property type="match status" value="1"/>
</dbReference>
<dbReference type="OrthoDB" id="518237at2"/>
<evidence type="ECO:0000259" key="3">
    <source>
        <dbReference type="Pfam" id="PF22778"/>
    </source>
</evidence>
<dbReference type="AlphaFoldDB" id="K9ZMS6"/>
<keyword evidence="5" id="KW-1185">Reference proteome</keyword>
<feature type="domain" description="DUF6851" evidence="2">
    <location>
        <begin position="79"/>
        <end position="216"/>
    </location>
</feature>
<organism evidence="4 5">
    <name type="scientific">Anabaena cylindrica (strain ATCC 27899 / PCC 7122)</name>
    <dbReference type="NCBI Taxonomy" id="272123"/>
    <lineage>
        <taxon>Bacteria</taxon>
        <taxon>Bacillati</taxon>
        <taxon>Cyanobacteriota</taxon>
        <taxon>Cyanophyceae</taxon>
        <taxon>Nostocales</taxon>
        <taxon>Nostocaceae</taxon>
        <taxon>Anabaena</taxon>
    </lineage>
</organism>
<dbReference type="eggNOG" id="COG2931">
    <property type="taxonomic scope" value="Bacteria"/>
</dbReference>
<dbReference type="RefSeq" id="WP_015216458.1">
    <property type="nucleotide sequence ID" value="NC_019771.1"/>
</dbReference>
<dbReference type="EMBL" id="CP003659">
    <property type="protein sequence ID" value="AFZ59842.1"/>
    <property type="molecule type" value="Genomic_DNA"/>
</dbReference>
<dbReference type="PATRIC" id="fig|272123.3.peg.4884"/>
<gene>
    <name evidence="4" type="ordered locus">Anacy_4484</name>
</gene>
<dbReference type="Gene3D" id="1.20.144.10">
    <property type="entry name" value="Phosphatidic acid phosphatase type 2/haloperoxidase"/>
    <property type="match status" value="1"/>
</dbReference>
<dbReference type="KEGG" id="acy:Anacy_4484"/>
<sequence length="539" mass="58887">MVTTFSSSFKRDTNKNQLFLLLLPLKVAVIGLFLSSPVKATSLYQSETTNNVILWNNVALQAVRDTRMGPPMTARALSMVQTGIYDAWAAYDPLAVGTIVGNDLQRPDFENTLENKNKAISYAAYRTLSDLFPSQVTKFNNVMTSLGYDFTDTSTDTTNAIGIGNLSAQALLGFRHNDGSNQLGNLSSSGLAYSDYTGYTSVNDPLNINNPDRWQPLQVSNGKGGFVVQKYLAPQWGNVTPFALQSGSELRPTTGPKTLVSDPEGYKAQAQEILDISANLTDEQKVIAEYWADGPASETPPGHWNLFAQFVSQRDNHDLDTDVKMFFALDNALLDASIVAWDAKRAFDSVRPVTAIHYLYQGQKVNAWGGPNQGTQEINGEDWQPYQATTFVTPPFPEYVSGHSTFSAAAAEILKRFSGSDAFDFSYTQPAGTSFVENGLLTDITLSWNTFSEAADQAGLSRRYGGIHFADGDLMGRSLGRQVGGLVWAKAQSYISPTSVPEPSVNLSLLALGVLGVGSWLKRVFQKNNLIINHNFIRG</sequence>
<feature type="domain" description="Vanadium-dependent haloperoxidase NapH1-like second helical-bundle" evidence="3">
    <location>
        <begin position="325"/>
        <end position="495"/>
    </location>
</feature>
<dbReference type="Pfam" id="PF22778">
    <property type="entry name" value="VCPO_2nd"/>
    <property type="match status" value="1"/>
</dbReference>
<dbReference type="InterPro" id="IPR016119">
    <property type="entry name" value="Br/Cl_peroxidase_C"/>
</dbReference>
<accession>K9ZMS6</accession>
<dbReference type="InterPro" id="IPR049283">
    <property type="entry name" value="DUF6851"/>
</dbReference>
<dbReference type="InterPro" id="IPR055161">
    <property type="entry name" value="NapH1-like_2nd"/>
</dbReference>
<dbReference type="Pfam" id="PF21167">
    <property type="entry name" value="DUF6851"/>
    <property type="match status" value="1"/>
</dbReference>
<dbReference type="Pfam" id="PF07589">
    <property type="entry name" value="PEP-CTERM"/>
    <property type="match status" value="1"/>
</dbReference>
<dbReference type="InterPro" id="IPR052559">
    <property type="entry name" value="V-haloperoxidase"/>
</dbReference>
<evidence type="ECO:0000313" key="5">
    <source>
        <dbReference type="Proteomes" id="UP000010474"/>
    </source>
</evidence>
<feature type="domain" description="Ice-binding protein C-terminal" evidence="1">
    <location>
        <begin position="499"/>
        <end position="519"/>
    </location>
</feature>
<protein>
    <submittedName>
        <fullName evidence="4">PEP motif putative anchor domain protein</fullName>
    </submittedName>
</protein>
<dbReference type="Gene3D" id="1.10.606.10">
    <property type="entry name" value="Vanadium-containing Chloroperoxidase, domain 2"/>
    <property type="match status" value="1"/>
</dbReference>
<reference evidence="5" key="1">
    <citation type="journal article" date="2013" name="Proc. Natl. Acad. Sci. U.S.A.">
        <title>Improving the coverage of the cyanobacterial phylum using diversity-driven genome sequencing.</title>
        <authorList>
            <person name="Shih P.M."/>
            <person name="Wu D."/>
            <person name="Latifi A."/>
            <person name="Axen S.D."/>
            <person name="Fewer D.P."/>
            <person name="Talla E."/>
            <person name="Calteau A."/>
            <person name="Cai F."/>
            <person name="Tandeau de Marsac N."/>
            <person name="Rippka R."/>
            <person name="Herdman M."/>
            <person name="Sivonen K."/>
            <person name="Coursin T."/>
            <person name="Laurent T."/>
            <person name="Goodwin L."/>
            <person name="Nolan M."/>
            <person name="Davenport K.W."/>
            <person name="Han C.S."/>
            <person name="Rubin E.M."/>
            <person name="Eisen J.A."/>
            <person name="Woyke T."/>
            <person name="Gugger M."/>
            <person name="Kerfeld C.A."/>
        </authorList>
    </citation>
    <scope>NUCLEOTIDE SEQUENCE [LARGE SCALE GENOMIC DNA]</scope>
    <source>
        <strain evidence="5">ATCC 27899 / PCC 7122</strain>
    </source>
</reference>
<dbReference type="InterPro" id="IPR036938">
    <property type="entry name" value="PAP2/HPO_sf"/>
</dbReference>
<dbReference type="PANTHER" id="PTHR34599:SF2">
    <property type="entry name" value="TRAF-TYPE DOMAIN-CONTAINING PROTEIN"/>
    <property type="match status" value="1"/>
</dbReference>
<evidence type="ECO:0000259" key="2">
    <source>
        <dbReference type="Pfam" id="PF21167"/>
    </source>
</evidence>
<dbReference type="SUPFAM" id="SSF48317">
    <property type="entry name" value="Acid phosphatase/Vanadium-dependent haloperoxidase"/>
    <property type="match status" value="1"/>
</dbReference>
<evidence type="ECO:0000313" key="4">
    <source>
        <dbReference type="EMBL" id="AFZ59842.1"/>
    </source>
</evidence>
<dbReference type="HOGENOM" id="CLU_020920_0_1_3"/>
<dbReference type="Proteomes" id="UP000010474">
    <property type="component" value="Chromosome"/>
</dbReference>
<dbReference type="STRING" id="272123.Anacy_4484"/>
<evidence type="ECO:0000259" key="1">
    <source>
        <dbReference type="Pfam" id="PF07589"/>
    </source>
</evidence>
<proteinExistence type="predicted"/>